<comment type="similarity">
    <text evidence="2 9">Belongs to the CN hydrolase family. Apolipoprotein N-acyltransferase subfamily.</text>
</comment>
<accession>L0EU24</accession>
<feature type="transmembrane region" description="Helical" evidence="9">
    <location>
        <begin position="180"/>
        <end position="200"/>
    </location>
</feature>
<dbReference type="PANTHER" id="PTHR38686">
    <property type="entry name" value="APOLIPOPROTEIN N-ACYLTRANSFERASE"/>
    <property type="match status" value="1"/>
</dbReference>
<evidence type="ECO:0000256" key="7">
    <source>
        <dbReference type="ARBA" id="ARBA00023136"/>
    </source>
</evidence>
<feature type="transmembrane region" description="Helical" evidence="9">
    <location>
        <begin position="212"/>
        <end position="231"/>
    </location>
</feature>
<dbReference type="Pfam" id="PF20154">
    <property type="entry name" value="LNT_N"/>
    <property type="match status" value="1"/>
</dbReference>
<keyword evidence="9" id="KW-0997">Cell inner membrane</keyword>
<dbReference type="KEGG" id="lcc:B488_01600"/>
<sequence length="535" mass="59931">MEKLAGKIMLLAGTRQYLVALIAGALGALALPPFDIFVAFFISFTLLVWLLDGVSAGYRSGIVSRLWSSFFIGWLFGFGYFLVGLFCFNGALAEFTNISIFLSSPKVLLIAFVVLLASFYGIATFLAAILWSDGIGRICALACAFGYCEWLRSWIFTGFSWNCIGYAIMPIPMMMQSVHLIGLFGICALGVFCFSVPALIGTRQGMKTGVFLGAFLLIMHISYGAWVLNFFPNISQNIHKPFAIRIIQPNINQNMEMNKDNWEKVFKQYLDMTAHAPIPGNPEPVVIIWPEKAIPFIVTDKPDVLLRVAEVLKEGQILISGVVRKEEHGIRNKPIYYDSVYVIDNKGRILAASDKIHLIPFIEYLPYKDFFKVFGLSSFLKLRDYSSSSRRSERLILPNGTKLYSFISYEILFSNNIKVDSNSSDAILNLTDDSWISNITAAYQHFRYARIQAVELGLPLIRAANNGISAFVDEKGQIISSLGIDRIGSIDICFQPEITLGISTTARVRNFWLIEIVLLFGAFIGYSLLFFRRST</sequence>
<reference evidence="11 12" key="1">
    <citation type="journal article" date="2012" name="Stand. Genomic Sci.">
        <title>Complete genome sequence of Liberibacter crescens BT-1.</title>
        <authorList>
            <person name="Leonard M.T."/>
            <person name="Fagen J.R."/>
            <person name="Davis-Richardson A.G."/>
            <person name="Davis M.J."/>
            <person name="Triplett E.W."/>
        </authorList>
    </citation>
    <scope>NUCLEOTIDE SEQUENCE [LARGE SCALE GENOMIC DNA]</scope>
    <source>
        <strain evidence="11 12">BT-1</strain>
    </source>
</reference>
<dbReference type="RefSeq" id="WP_015272580.1">
    <property type="nucleotide sequence ID" value="NC_019907.1"/>
</dbReference>
<dbReference type="NCBIfam" id="TIGR00546">
    <property type="entry name" value="lnt"/>
    <property type="match status" value="1"/>
</dbReference>
<proteinExistence type="inferred from homology"/>
<comment type="subcellular location">
    <subcellularLocation>
        <location evidence="9">Cell inner membrane</location>
        <topology evidence="9">Multi-pass membrane protein</topology>
    </subcellularLocation>
    <subcellularLocation>
        <location evidence="1">Cell membrane</location>
        <topology evidence="1">Multi-pass membrane protein</topology>
    </subcellularLocation>
</comment>
<dbReference type="HOGENOM" id="CLU_019563_3_1_5"/>
<dbReference type="STRING" id="1215343.B488_01600"/>
<keyword evidence="8 9" id="KW-0012">Acyltransferase</keyword>
<keyword evidence="3 9" id="KW-1003">Cell membrane</keyword>
<feature type="transmembrane region" description="Helical" evidence="9">
    <location>
        <begin position="21"/>
        <end position="51"/>
    </location>
</feature>
<gene>
    <name evidence="9" type="primary">lnt</name>
    <name evidence="11" type="ordered locus">B488_01600</name>
</gene>
<dbReference type="Proteomes" id="UP000010799">
    <property type="component" value="Chromosome"/>
</dbReference>
<protein>
    <recommendedName>
        <fullName evidence="9">Apolipoprotein N-acyltransferase</fullName>
        <shortName evidence="9">ALP N-acyltransferase</shortName>
        <ecNumber evidence="9">2.3.1.269</ecNumber>
    </recommendedName>
</protein>
<dbReference type="AlphaFoldDB" id="L0EU24"/>
<evidence type="ECO:0000313" key="12">
    <source>
        <dbReference type="Proteomes" id="UP000010799"/>
    </source>
</evidence>
<organism evidence="11 12">
    <name type="scientific">Liberibacter crescens (strain BT-1)</name>
    <dbReference type="NCBI Taxonomy" id="1215343"/>
    <lineage>
        <taxon>Bacteria</taxon>
        <taxon>Pseudomonadati</taxon>
        <taxon>Pseudomonadota</taxon>
        <taxon>Alphaproteobacteria</taxon>
        <taxon>Hyphomicrobiales</taxon>
        <taxon>Rhizobiaceae</taxon>
        <taxon>Liberibacter</taxon>
    </lineage>
</organism>
<feature type="transmembrane region" description="Helical" evidence="9">
    <location>
        <begin position="151"/>
        <end position="168"/>
    </location>
</feature>
<dbReference type="PROSITE" id="PS50263">
    <property type="entry name" value="CN_HYDROLASE"/>
    <property type="match status" value="1"/>
</dbReference>
<dbReference type="Pfam" id="PF00795">
    <property type="entry name" value="CN_hydrolase"/>
    <property type="match status" value="1"/>
</dbReference>
<evidence type="ECO:0000256" key="3">
    <source>
        <dbReference type="ARBA" id="ARBA00022475"/>
    </source>
</evidence>
<comment type="pathway">
    <text evidence="9">Protein modification; lipoprotein biosynthesis (N-acyl transfer).</text>
</comment>
<evidence type="ECO:0000313" key="11">
    <source>
        <dbReference type="EMBL" id="AGA64153.1"/>
    </source>
</evidence>
<evidence type="ECO:0000256" key="6">
    <source>
        <dbReference type="ARBA" id="ARBA00022989"/>
    </source>
</evidence>
<dbReference type="PANTHER" id="PTHR38686:SF1">
    <property type="entry name" value="APOLIPOPROTEIN N-ACYLTRANSFERASE"/>
    <property type="match status" value="1"/>
</dbReference>
<dbReference type="SUPFAM" id="SSF56317">
    <property type="entry name" value="Carbon-nitrogen hydrolase"/>
    <property type="match status" value="1"/>
</dbReference>
<evidence type="ECO:0000256" key="9">
    <source>
        <dbReference type="HAMAP-Rule" id="MF_01148"/>
    </source>
</evidence>
<comment type="catalytic activity">
    <reaction evidence="9">
        <text>N-terminal S-1,2-diacyl-sn-glyceryl-L-cysteinyl-[lipoprotein] + a glycerophospholipid = N-acyl-S-1,2-diacyl-sn-glyceryl-L-cysteinyl-[lipoprotein] + a 2-acyl-sn-glycero-3-phospholipid + H(+)</text>
        <dbReference type="Rhea" id="RHEA:48228"/>
        <dbReference type="Rhea" id="RHEA-COMP:14681"/>
        <dbReference type="Rhea" id="RHEA-COMP:14684"/>
        <dbReference type="ChEBI" id="CHEBI:15378"/>
        <dbReference type="ChEBI" id="CHEBI:136912"/>
        <dbReference type="ChEBI" id="CHEBI:140656"/>
        <dbReference type="ChEBI" id="CHEBI:140657"/>
        <dbReference type="ChEBI" id="CHEBI:140660"/>
        <dbReference type="EC" id="2.3.1.269"/>
    </reaction>
</comment>
<dbReference type="CDD" id="cd07571">
    <property type="entry name" value="ALP_N-acyl_transferase"/>
    <property type="match status" value="1"/>
</dbReference>
<evidence type="ECO:0000256" key="4">
    <source>
        <dbReference type="ARBA" id="ARBA00022679"/>
    </source>
</evidence>
<keyword evidence="12" id="KW-1185">Reference proteome</keyword>
<evidence type="ECO:0000259" key="10">
    <source>
        <dbReference type="PROSITE" id="PS50263"/>
    </source>
</evidence>
<dbReference type="InterPro" id="IPR004563">
    <property type="entry name" value="Apolipo_AcylTrfase"/>
</dbReference>
<dbReference type="InterPro" id="IPR036526">
    <property type="entry name" value="C-N_Hydrolase_sf"/>
</dbReference>
<evidence type="ECO:0000256" key="8">
    <source>
        <dbReference type="ARBA" id="ARBA00023315"/>
    </source>
</evidence>
<evidence type="ECO:0000256" key="2">
    <source>
        <dbReference type="ARBA" id="ARBA00010065"/>
    </source>
</evidence>
<dbReference type="InterPro" id="IPR003010">
    <property type="entry name" value="C-N_Hydrolase"/>
</dbReference>
<dbReference type="PATRIC" id="fig|1215343.11.peg.167"/>
<dbReference type="eggNOG" id="COG0815">
    <property type="taxonomic scope" value="Bacteria"/>
</dbReference>
<evidence type="ECO:0000256" key="1">
    <source>
        <dbReference type="ARBA" id="ARBA00004651"/>
    </source>
</evidence>
<dbReference type="EMBL" id="CP003789">
    <property type="protein sequence ID" value="AGA64153.1"/>
    <property type="molecule type" value="Genomic_DNA"/>
</dbReference>
<dbReference type="HAMAP" id="MF_01148">
    <property type="entry name" value="Lnt"/>
    <property type="match status" value="1"/>
</dbReference>
<dbReference type="GO" id="GO:0042158">
    <property type="term" value="P:lipoprotein biosynthetic process"/>
    <property type="evidence" value="ECO:0007669"/>
    <property type="project" value="UniProtKB-UniRule"/>
</dbReference>
<keyword evidence="7 9" id="KW-0472">Membrane</keyword>
<evidence type="ECO:0000256" key="5">
    <source>
        <dbReference type="ARBA" id="ARBA00022692"/>
    </source>
</evidence>
<dbReference type="GO" id="GO:0005886">
    <property type="term" value="C:plasma membrane"/>
    <property type="evidence" value="ECO:0007669"/>
    <property type="project" value="UniProtKB-SubCell"/>
</dbReference>
<dbReference type="InterPro" id="IPR045378">
    <property type="entry name" value="LNT_N"/>
</dbReference>
<keyword evidence="6 9" id="KW-1133">Transmembrane helix</keyword>
<keyword evidence="5 9" id="KW-0812">Transmembrane</keyword>
<dbReference type="GO" id="GO:0016410">
    <property type="term" value="F:N-acyltransferase activity"/>
    <property type="evidence" value="ECO:0007669"/>
    <property type="project" value="UniProtKB-UniRule"/>
</dbReference>
<name>L0EU24_LIBCB</name>
<dbReference type="Gene3D" id="3.60.110.10">
    <property type="entry name" value="Carbon-nitrogen hydrolase"/>
    <property type="match status" value="1"/>
</dbReference>
<keyword evidence="11" id="KW-0449">Lipoprotein</keyword>
<dbReference type="UniPathway" id="UPA00666"/>
<feature type="transmembrane region" description="Helical" evidence="9">
    <location>
        <begin position="511"/>
        <end position="531"/>
    </location>
</feature>
<keyword evidence="4 9" id="KW-0808">Transferase</keyword>
<feature type="transmembrane region" description="Helical" evidence="9">
    <location>
        <begin position="71"/>
        <end position="95"/>
    </location>
</feature>
<feature type="domain" description="CN hydrolase" evidence="10">
    <location>
        <begin position="247"/>
        <end position="500"/>
    </location>
</feature>
<dbReference type="EC" id="2.3.1.269" evidence="9"/>
<feature type="transmembrane region" description="Helical" evidence="9">
    <location>
        <begin position="107"/>
        <end position="131"/>
    </location>
</feature>
<comment type="function">
    <text evidence="9">Catalyzes the phospholipid dependent N-acylation of the N-terminal cysteine of apolipoprotein, the last step in lipoprotein maturation.</text>
</comment>